<name>A0A6C0CP88_9ZZZZ</name>
<dbReference type="Pfam" id="PF08719">
    <property type="entry name" value="NADAR"/>
    <property type="match status" value="1"/>
</dbReference>
<accession>A0A6C0CP88</accession>
<feature type="coiled-coil region" evidence="1">
    <location>
        <begin position="267"/>
        <end position="301"/>
    </location>
</feature>
<feature type="compositionally biased region" description="Basic and acidic residues" evidence="2">
    <location>
        <begin position="123"/>
        <end position="135"/>
    </location>
</feature>
<proteinExistence type="predicted"/>
<dbReference type="Gene3D" id="1.10.357.40">
    <property type="entry name" value="YbiA-like"/>
    <property type="match status" value="1"/>
</dbReference>
<evidence type="ECO:0000313" key="4">
    <source>
        <dbReference type="EMBL" id="QHT06047.1"/>
    </source>
</evidence>
<sequence length="696" mass="82217">MVQSKINNEINYKEKNDIDKKDDEMDALLYIYPILGFECMICLGKINYEYADKKILYTRIYSCINDNIDEQIGVFEFNPSDNIEDNDGDIDLTKINEPLLYGFVDKKYLKARFPEENQEDDKEEKILEESEKSIYDEDPIDLSDDEEPKKEDEEDEPEEEQQPLEEEKNEFEQLENADDVIQEGQSLTQDKKEREFYVNESHNTWMEKFLHNNNYDIQDVESNGDCLFAVIREGLKGLNKEVTVDILRKMLADNATEEKFKEYKQIYDEFQNEIKNQSIVINKIKKEYQLLGQEIKTEKDRDKQKQMAIKGKKLKKKFQQEKNSLSVTKELLGEYAFMKDIGNVGQFKEILQTCKFWADYWAIDLLEKVINVKLIIFNSGNYSEKDNDNVLQCQMASSNIEAGKKIFNPKYYLLVDYTGNHYKLITYKNKRAFTFSELPYSIKNLIKLKCMESNGKTIYNFIPAFKDMMDDKLQENVQEPEKDGSSTCEIQNQPKDKLHNDDVVFQFYSKSRHVLPGKGAGEKMPLGKEKEFAELHQIKNWRKQLSNFWVSEFTVDGKRWSSVEHYYQGSKFKNNHPVFYSKFSLSHEDHEEEPQWIKQLPKELSKDPTIAQRLGGKSGIYKKIRYRPKEIKMDEDFMENKFKVMEKGQYAKYSQNEDLKKMLILTKDAKLQHFVRGCKPVVFQDTMKLRKQFNST</sequence>
<feature type="region of interest" description="Disordered" evidence="2">
    <location>
        <begin position="114"/>
        <end position="176"/>
    </location>
</feature>
<feature type="domain" description="NADAR" evidence="3">
    <location>
        <begin position="543"/>
        <end position="671"/>
    </location>
</feature>
<evidence type="ECO:0000256" key="2">
    <source>
        <dbReference type="SAM" id="MobiDB-lite"/>
    </source>
</evidence>
<dbReference type="Gene3D" id="3.90.70.80">
    <property type="match status" value="1"/>
</dbReference>
<feature type="compositionally biased region" description="Acidic residues" evidence="2">
    <location>
        <begin position="136"/>
        <end position="176"/>
    </location>
</feature>
<evidence type="ECO:0000256" key="1">
    <source>
        <dbReference type="SAM" id="Coils"/>
    </source>
</evidence>
<protein>
    <recommendedName>
        <fullName evidence="3">NADAR domain-containing protein</fullName>
    </recommendedName>
</protein>
<organism evidence="4">
    <name type="scientific">viral metagenome</name>
    <dbReference type="NCBI Taxonomy" id="1070528"/>
    <lineage>
        <taxon>unclassified sequences</taxon>
        <taxon>metagenomes</taxon>
        <taxon>organismal metagenomes</taxon>
    </lineage>
</organism>
<dbReference type="InterPro" id="IPR012816">
    <property type="entry name" value="NADAR"/>
</dbReference>
<keyword evidence="1" id="KW-0175">Coiled coil</keyword>
<evidence type="ECO:0000259" key="3">
    <source>
        <dbReference type="Pfam" id="PF08719"/>
    </source>
</evidence>
<reference evidence="4" key="1">
    <citation type="journal article" date="2020" name="Nature">
        <title>Giant virus diversity and host interactions through global metagenomics.</title>
        <authorList>
            <person name="Schulz F."/>
            <person name="Roux S."/>
            <person name="Paez-Espino D."/>
            <person name="Jungbluth S."/>
            <person name="Walsh D.A."/>
            <person name="Denef V.J."/>
            <person name="McMahon K.D."/>
            <person name="Konstantinidis K.T."/>
            <person name="Eloe-Fadrosh E.A."/>
            <person name="Kyrpides N.C."/>
            <person name="Woyke T."/>
        </authorList>
    </citation>
    <scope>NUCLEOTIDE SEQUENCE</scope>
    <source>
        <strain evidence="4">GVMAG-M-3300021425-14</strain>
    </source>
</reference>
<dbReference type="SUPFAM" id="SSF143990">
    <property type="entry name" value="YbiA-like"/>
    <property type="match status" value="1"/>
</dbReference>
<dbReference type="CDD" id="cd15457">
    <property type="entry name" value="NADAR"/>
    <property type="match status" value="1"/>
</dbReference>
<dbReference type="AlphaFoldDB" id="A0A6C0CP88"/>
<dbReference type="InterPro" id="IPR037238">
    <property type="entry name" value="YbiA-like_sf"/>
</dbReference>
<dbReference type="EMBL" id="MN739463">
    <property type="protein sequence ID" value="QHT06047.1"/>
    <property type="molecule type" value="Genomic_DNA"/>
</dbReference>